<dbReference type="Gramene" id="C.cajan_42850.t">
    <property type="protein sequence ID" value="C.cajan_42850.t.cds1"/>
    <property type="gene ID" value="C.cajan_42850"/>
</dbReference>
<dbReference type="EMBL" id="KQ483937">
    <property type="protein sequence ID" value="KYP39102.1"/>
    <property type="molecule type" value="Genomic_DNA"/>
</dbReference>
<dbReference type="Proteomes" id="UP000075243">
    <property type="component" value="Unassembled WGS sequence"/>
</dbReference>
<gene>
    <name evidence="1" type="ORF">KK1_039613</name>
</gene>
<proteinExistence type="predicted"/>
<dbReference type="AlphaFoldDB" id="A0A151R984"/>
<name>A0A151R984_CAJCA</name>
<evidence type="ECO:0000313" key="1">
    <source>
        <dbReference type="EMBL" id="KYP39102.1"/>
    </source>
</evidence>
<organism evidence="1 2">
    <name type="scientific">Cajanus cajan</name>
    <name type="common">Pigeon pea</name>
    <name type="synonym">Cajanus indicus</name>
    <dbReference type="NCBI Taxonomy" id="3821"/>
    <lineage>
        <taxon>Eukaryota</taxon>
        <taxon>Viridiplantae</taxon>
        <taxon>Streptophyta</taxon>
        <taxon>Embryophyta</taxon>
        <taxon>Tracheophyta</taxon>
        <taxon>Spermatophyta</taxon>
        <taxon>Magnoliopsida</taxon>
        <taxon>eudicotyledons</taxon>
        <taxon>Gunneridae</taxon>
        <taxon>Pentapetalae</taxon>
        <taxon>rosids</taxon>
        <taxon>fabids</taxon>
        <taxon>Fabales</taxon>
        <taxon>Fabaceae</taxon>
        <taxon>Papilionoideae</taxon>
        <taxon>50 kb inversion clade</taxon>
        <taxon>NPAAA clade</taxon>
        <taxon>indigoferoid/millettioid clade</taxon>
        <taxon>Phaseoleae</taxon>
        <taxon>Cajanus</taxon>
    </lineage>
</organism>
<accession>A0A151R984</accession>
<keyword evidence="2" id="KW-1185">Reference proteome</keyword>
<evidence type="ECO:0000313" key="2">
    <source>
        <dbReference type="Proteomes" id="UP000075243"/>
    </source>
</evidence>
<reference evidence="1" key="1">
    <citation type="journal article" date="2012" name="Nat. Biotechnol.">
        <title>Draft genome sequence of pigeonpea (Cajanus cajan), an orphan legume crop of resource-poor farmers.</title>
        <authorList>
            <person name="Varshney R.K."/>
            <person name="Chen W."/>
            <person name="Li Y."/>
            <person name="Bharti A.K."/>
            <person name="Saxena R.K."/>
            <person name="Schlueter J.A."/>
            <person name="Donoghue M.T."/>
            <person name="Azam S."/>
            <person name="Fan G."/>
            <person name="Whaley A.M."/>
            <person name="Farmer A.D."/>
            <person name="Sheridan J."/>
            <person name="Iwata A."/>
            <person name="Tuteja R."/>
            <person name="Penmetsa R.V."/>
            <person name="Wu W."/>
            <person name="Upadhyaya H.D."/>
            <person name="Yang S.P."/>
            <person name="Shah T."/>
            <person name="Saxena K.B."/>
            <person name="Michael T."/>
            <person name="McCombie W.R."/>
            <person name="Yang B."/>
            <person name="Zhang G."/>
            <person name="Yang H."/>
            <person name="Wang J."/>
            <person name="Spillane C."/>
            <person name="Cook D.R."/>
            <person name="May G.D."/>
            <person name="Xu X."/>
            <person name="Jackson S.A."/>
        </authorList>
    </citation>
    <scope>NUCLEOTIDE SEQUENCE [LARGE SCALE GENOMIC DNA]</scope>
</reference>
<sequence>MEVPPGYGKSVENSGCRLKKALCRLKQPSQAWFGRFIKVNNLVYKQSNGDHILFIKHSTSDNVVGTCS</sequence>
<evidence type="ECO:0008006" key="3">
    <source>
        <dbReference type="Google" id="ProtNLM"/>
    </source>
</evidence>
<protein>
    <recommendedName>
        <fullName evidence="3">Retrovirus-related Pol polyprotein from transposon TNT 1-94</fullName>
    </recommendedName>
</protein>